<dbReference type="AlphaFoldDB" id="A0A3P6QEU6"/>
<dbReference type="Proteomes" id="UP000281553">
    <property type="component" value="Unassembled WGS sequence"/>
</dbReference>
<proteinExistence type="predicted"/>
<dbReference type="GO" id="GO:0009100">
    <property type="term" value="P:glycoprotein metabolic process"/>
    <property type="evidence" value="ECO:0007669"/>
    <property type="project" value="UniProtKB-ARBA"/>
</dbReference>
<gene>
    <name evidence="2" type="ORF">DILT_LOCUS1195</name>
</gene>
<dbReference type="InterPro" id="IPR007074">
    <property type="entry name" value="LicD/FKTN/FKRP_NTP_transf"/>
</dbReference>
<protein>
    <recommendedName>
        <fullName evidence="1">LicD/FKTN/FKRP nucleotidyltransferase domain-containing protein</fullName>
    </recommendedName>
</protein>
<evidence type="ECO:0000313" key="3">
    <source>
        <dbReference type="Proteomes" id="UP000281553"/>
    </source>
</evidence>
<name>A0A3P6QEU6_DIBLA</name>
<dbReference type="EMBL" id="UYRU01007312">
    <property type="protein sequence ID" value="VDK41013.1"/>
    <property type="molecule type" value="Genomic_DNA"/>
</dbReference>
<keyword evidence="3" id="KW-1185">Reference proteome</keyword>
<reference evidence="2 3" key="1">
    <citation type="submission" date="2018-11" db="EMBL/GenBank/DDBJ databases">
        <authorList>
            <consortium name="Pathogen Informatics"/>
        </authorList>
    </citation>
    <scope>NUCLEOTIDE SEQUENCE [LARGE SCALE GENOMIC DNA]</scope>
</reference>
<evidence type="ECO:0000313" key="2">
    <source>
        <dbReference type="EMBL" id="VDK41013.1"/>
    </source>
</evidence>
<accession>A0A3P6QEU6</accession>
<evidence type="ECO:0000259" key="1">
    <source>
        <dbReference type="Pfam" id="PF04991"/>
    </source>
</evidence>
<organism evidence="2 3">
    <name type="scientific">Dibothriocephalus latus</name>
    <name type="common">Fish tapeworm</name>
    <name type="synonym">Diphyllobothrium latum</name>
    <dbReference type="NCBI Taxonomy" id="60516"/>
    <lineage>
        <taxon>Eukaryota</taxon>
        <taxon>Metazoa</taxon>
        <taxon>Spiralia</taxon>
        <taxon>Lophotrochozoa</taxon>
        <taxon>Platyhelminthes</taxon>
        <taxon>Cestoda</taxon>
        <taxon>Eucestoda</taxon>
        <taxon>Diphyllobothriidea</taxon>
        <taxon>Diphyllobothriidae</taxon>
        <taxon>Dibothriocephalus</taxon>
    </lineage>
</organism>
<sequence length="236" mass="27115">MIWGGSLVGSFRHHDNIPWDDDLDVAVDFKVRQTLWNKMSKLAPEIIIGQAKLRDKIYAKLIEPKNTSRDVEGSRKLSHYAWGWPSIDIGYYTTNATHMQEIALYGDVRQTCAMSDVFPLIFRPFHKHWVPAPRNTFAAIMQPKIGKVDCPVSGWSHPFEGPRQGHLIPCSKLAQRYAFVEHSPLLYNNSDQGSLSDLVWVRERLILDNQSIHEIHLVAPRHVAHVETYRMRVVTP</sequence>
<feature type="domain" description="LicD/FKTN/FKRP nucleotidyltransferase" evidence="1">
    <location>
        <begin position="2"/>
        <end position="41"/>
    </location>
</feature>
<dbReference type="Pfam" id="PF04991">
    <property type="entry name" value="LicD"/>
    <property type="match status" value="1"/>
</dbReference>
<dbReference type="OrthoDB" id="419198at2759"/>